<dbReference type="EMBL" id="MUNK01000352">
    <property type="protein sequence ID" value="OTA22671.1"/>
    <property type="molecule type" value="Genomic_DNA"/>
</dbReference>
<evidence type="ECO:0000313" key="10">
    <source>
        <dbReference type="Proteomes" id="UP000194280"/>
    </source>
</evidence>
<dbReference type="STRING" id="1157616.A0A1Z5SPL1"/>
<feature type="transmembrane region" description="Helical" evidence="7">
    <location>
        <begin position="264"/>
        <end position="285"/>
    </location>
</feature>
<comment type="similarity">
    <text evidence="2">Belongs to the MIP/aquaporin (TC 1.A.8) family.</text>
</comment>
<gene>
    <name evidence="9" type="ORF">BTJ68_12764</name>
</gene>
<feature type="transmembrane region" description="Helical" evidence="7">
    <location>
        <begin position="652"/>
        <end position="673"/>
    </location>
</feature>
<keyword evidence="10" id="KW-1185">Reference proteome</keyword>
<feature type="transmembrane region" description="Helical" evidence="7">
    <location>
        <begin position="547"/>
        <end position="568"/>
    </location>
</feature>
<dbReference type="CDD" id="cd00333">
    <property type="entry name" value="MIP"/>
    <property type="match status" value="1"/>
</dbReference>
<dbReference type="Pfam" id="PF01757">
    <property type="entry name" value="Acyl_transf_3"/>
    <property type="match status" value="1"/>
</dbReference>
<dbReference type="InterPro" id="IPR050363">
    <property type="entry name" value="MIP/Aquaporin"/>
</dbReference>
<protein>
    <recommendedName>
        <fullName evidence="8">Acyltransferase 3 domain-containing protein</fullName>
    </recommendedName>
</protein>
<feature type="transmembrane region" description="Helical" evidence="7">
    <location>
        <begin position="197"/>
        <end position="215"/>
    </location>
</feature>
<evidence type="ECO:0000259" key="8">
    <source>
        <dbReference type="Pfam" id="PF01757"/>
    </source>
</evidence>
<feature type="domain" description="Acyltransferase 3" evidence="8">
    <location>
        <begin position="99"/>
        <end position="494"/>
    </location>
</feature>
<feature type="transmembrane region" description="Helical" evidence="7">
    <location>
        <begin position="694"/>
        <end position="712"/>
    </location>
</feature>
<feature type="transmembrane region" description="Helical" evidence="7">
    <location>
        <begin position="403"/>
        <end position="422"/>
    </location>
</feature>
<name>A0A1Z5SPL1_HORWE</name>
<evidence type="ECO:0000256" key="5">
    <source>
        <dbReference type="ARBA" id="ARBA00022989"/>
    </source>
</evidence>
<comment type="caution">
    <text evidence="9">The sequence shown here is derived from an EMBL/GenBank/DDBJ whole genome shotgun (WGS) entry which is preliminary data.</text>
</comment>
<feature type="transmembrane region" description="Helical" evidence="7">
    <location>
        <begin position="741"/>
        <end position="763"/>
    </location>
</feature>
<keyword evidence="4 7" id="KW-0812">Transmembrane</keyword>
<feature type="transmembrane region" description="Helical" evidence="7">
    <location>
        <begin position="434"/>
        <end position="453"/>
    </location>
</feature>
<keyword evidence="5 7" id="KW-1133">Transmembrane helix</keyword>
<feature type="transmembrane region" description="Helical" evidence="7">
    <location>
        <begin position="484"/>
        <end position="504"/>
    </location>
</feature>
<dbReference type="GO" id="GO:0005886">
    <property type="term" value="C:plasma membrane"/>
    <property type="evidence" value="ECO:0007669"/>
    <property type="project" value="TreeGrafter"/>
</dbReference>
<evidence type="ECO:0000256" key="7">
    <source>
        <dbReference type="SAM" id="Phobius"/>
    </source>
</evidence>
<evidence type="ECO:0000256" key="2">
    <source>
        <dbReference type="ARBA" id="ARBA00006175"/>
    </source>
</evidence>
<dbReference type="PANTHER" id="PTHR43829">
    <property type="entry name" value="AQUAPORIN OR AQUAGLYCEROPORIN RELATED"/>
    <property type="match status" value="1"/>
</dbReference>
<dbReference type="Pfam" id="PF00230">
    <property type="entry name" value="MIP"/>
    <property type="match status" value="1"/>
</dbReference>
<accession>A0A1Z5SPL1</accession>
<feature type="transmembrane region" description="Helical" evidence="7">
    <location>
        <begin position="138"/>
        <end position="168"/>
    </location>
</feature>
<keyword evidence="6 7" id="KW-0472">Membrane</keyword>
<evidence type="ECO:0000256" key="3">
    <source>
        <dbReference type="ARBA" id="ARBA00022448"/>
    </source>
</evidence>
<proteinExistence type="inferred from homology"/>
<dbReference type="GO" id="GO:0016747">
    <property type="term" value="F:acyltransferase activity, transferring groups other than amino-acyl groups"/>
    <property type="evidence" value="ECO:0007669"/>
    <property type="project" value="InterPro"/>
</dbReference>
<feature type="transmembrane region" description="Helical" evidence="7">
    <location>
        <begin position="516"/>
        <end position="535"/>
    </location>
</feature>
<feature type="transmembrane region" description="Helical" evidence="7">
    <location>
        <begin position="589"/>
        <end position="613"/>
    </location>
</feature>
<dbReference type="PANTHER" id="PTHR43829:SF9">
    <property type="entry name" value="AQUAPORIN-9"/>
    <property type="match status" value="1"/>
</dbReference>
<dbReference type="InParanoid" id="A0A1Z5SPL1"/>
<dbReference type="InterPro" id="IPR002656">
    <property type="entry name" value="Acyl_transf_3_dom"/>
</dbReference>
<sequence>MEVNGSNEFAPPLDALDIDETEADGLLRGDGVQPNHFKNRLASSAQGGMSGSGKVTIVLQWINALCRSLTTRPARPGVRGTVRAIFNYPERGTSLRDTAWLDGLRGLAAFEVFIFHYIDGWLDRTTPWGHGEHMRSEWYYLPIFRTFYASGDAAVCLFFGISGYVLSYRMLSLLRQRRQEKLLTALSSAVFRRAIRLYMPVLIETFILMLLVRLFDLPKPTPYESAPTLFAELKAWCVSFIQLLPPLRYPDRFDKLLNPYDGGISWTIPLEYYGSIYVYTTVLLLSQLPSIVVRRCLAVALAIHGFVKDDWIASQFVMGTIFADYQLERREAVQSQLKDATHKGSRFRPWVLGLMFAFGFYLSGLPGSTHVSDTEVAPRPFFDWLAQPLTSAGLYSKDRQTDRYILCIAAMFCIISVGETPTLRRLPELRIVQYLGRISFGLYLCHIFVRALLEPVRRASLALVGLPPGETDWIKVEAGTGQVFVAYVLFMVVALFTNFFVAGIFESIFQEPLAEFLGVTVAVMFGSGSVAQALLSKAQSGTYPDNYGNWWTVCWGWGFGIMIGIYIAGDSGAYLNPALTLSQAVYRGFSFATVPIYFFVQFLGGFVGAFLTYANYISAIDFYAGDGIRTVPPEPNATAQIFVTFPQPFLPLASAFFSEVFATALLTISVFALKDETSNGGIARAADNWFPLKMFFIYSSIGATYGWETAFATNPARDFGPRVACYILGYGTELWSNASHYFWIPLVAPFVGAMIGGFIYDFFVYTGPSPVNAPWLGLKLLVSPREEKRNREARRQEWKSLPEHSK</sequence>
<evidence type="ECO:0000256" key="1">
    <source>
        <dbReference type="ARBA" id="ARBA00004141"/>
    </source>
</evidence>
<reference evidence="9 10" key="1">
    <citation type="submission" date="2017-01" db="EMBL/GenBank/DDBJ databases">
        <title>The recent genome duplication of the halophilic yeast Hortaea werneckii: insights from long-read sequencing.</title>
        <authorList>
            <person name="Sinha S."/>
            <person name="Flibotte S."/>
            <person name="Neira M."/>
            <person name="Lenassi M."/>
            <person name="Gostincar C."/>
            <person name="Stajich J.E."/>
            <person name="Nislow C.E."/>
        </authorList>
    </citation>
    <scope>NUCLEOTIDE SEQUENCE [LARGE SCALE GENOMIC DNA]</scope>
    <source>
        <strain evidence="9 10">EXF-2000</strain>
    </source>
</reference>
<evidence type="ECO:0000313" key="9">
    <source>
        <dbReference type="EMBL" id="OTA22671.1"/>
    </source>
</evidence>
<feature type="transmembrane region" description="Helical" evidence="7">
    <location>
        <begin position="347"/>
        <end position="364"/>
    </location>
</feature>
<organism evidence="9 10">
    <name type="scientific">Hortaea werneckii EXF-2000</name>
    <dbReference type="NCBI Taxonomy" id="1157616"/>
    <lineage>
        <taxon>Eukaryota</taxon>
        <taxon>Fungi</taxon>
        <taxon>Dikarya</taxon>
        <taxon>Ascomycota</taxon>
        <taxon>Pezizomycotina</taxon>
        <taxon>Dothideomycetes</taxon>
        <taxon>Dothideomycetidae</taxon>
        <taxon>Mycosphaerellales</taxon>
        <taxon>Teratosphaeriaceae</taxon>
        <taxon>Hortaea</taxon>
    </lineage>
</organism>
<dbReference type="GO" id="GO:0015254">
    <property type="term" value="F:glycerol channel activity"/>
    <property type="evidence" value="ECO:0007669"/>
    <property type="project" value="TreeGrafter"/>
</dbReference>
<dbReference type="VEuPathDB" id="FungiDB:BTJ68_12764"/>
<evidence type="ECO:0000256" key="4">
    <source>
        <dbReference type="ARBA" id="ARBA00022692"/>
    </source>
</evidence>
<dbReference type="InterPro" id="IPR000425">
    <property type="entry name" value="MIP"/>
</dbReference>
<dbReference type="Proteomes" id="UP000194280">
    <property type="component" value="Unassembled WGS sequence"/>
</dbReference>
<dbReference type="GO" id="GO:0015250">
    <property type="term" value="F:water channel activity"/>
    <property type="evidence" value="ECO:0007669"/>
    <property type="project" value="TreeGrafter"/>
</dbReference>
<keyword evidence="3" id="KW-0813">Transport</keyword>
<dbReference type="OrthoDB" id="5819582at2759"/>
<dbReference type="SUPFAM" id="SSF81338">
    <property type="entry name" value="Aquaporin-like"/>
    <property type="match status" value="1"/>
</dbReference>
<dbReference type="Gene3D" id="1.20.1080.10">
    <property type="entry name" value="Glycerol uptake facilitator protein"/>
    <property type="match status" value="1"/>
</dbReference>
<dbReference type="AlphaFoldDB" id="A0A1Z5SPL1"/>
<dbReference type="PRINTS" id="PR02019">
    <property type="entry name" value="AQUAPORIN7"/>
</dbReference>
<evidence type="ECO:0000256" key="6">
    <source>
        <dbReference type="ARBA" id="ARBA00023136"/>
    </source>
</evidence>
<dbReference type="InterPro" id="IPR023271">
    <property type="entry name" value="Aquaporin-like"/>
</dbReference>
<dbReference type="PRINTS" id="PR00783">
    <property type="entry name" value="MINTRINSICP"/>
</dbReference>
<comment type="subcellular location">
    <subcellularLocation>
        <location evidence="1">Membrane</location>
        <topology evidence="1">Multi-pass membrane protein</topology>
    </subcellularLocation>
</comment>